<keyword evidence="1" id="KW-0472">Membrane</keyword>
<keyword evidence="3" id="KW-1185">Reference proteome</keyword>
<name>T1JJS7_STRMM</name>
<evidence type="ECO:0000313" key="3">
    <source>
        <dbReference type="Proteomes" id="UP000014500"/>
    </source>
</evidence>
<dbReference type="EnsemblMetazoa" id="SMAR014107-RA">
    <property type="protein sequence ID" value="SMAR014107-PA"/>
    <property type="gene ID" value="SMAR014107"/>
</dbReference>
<sequence>MQTYEKGTECMFWSYNCLAGTTLLFVLIEWTLSTINQLQELPEQHLEERVQGQLCLHFSKWDFPPQKFLCQVNTHQRHHRIGVRVFAKLNQLEKQLFTCQRWDYSAITHQKQLRGVLE</sequence>
<protein>
    <submittedName>
        <fullName evidence="2">Uncharacterized protein</fullName>
    </submittedName>
</protein>
<organism evidence="2 3">
    <name type="scientific">Strigamia maritima</name>
    <name type="common">European centipede</name>
    <name type="synonym">Geophilus maritimus</name>
    <dbReference type="NCBI Taxonomy" id="126957"/>
    <lineage>
        <taxon>Eukaryota</taxon>
        <taxon>Metazoa</taxon>
        <taxon>Ecdysozoa</taxon>
        <taxon>Arthropoda</taxon>
        <taxon>Myriapoda</taxon>
        <taxon>Chilopoda</taxon>
        <taxon>Pleurostigmophora</taxon>
        <taxon>Geophilomorpha</taxon>
        <taxon>Linotaeniidae</taxon>
        <taxon>Strigamia</taxon>
    </lineage>
</organism>
<keyword evidence="1" id="KW-1133">Transmembrane helix</keyword>
<reference evidence="2" key="2">
    <citation type="submission" date="2015-02" db="UniProtKB">
        <authorList>
            <consortium name="EnsemblMetazoa"/>
        </authorList>
    </citation>
    <scope>IDENTIFICATION</scope>
</reference>
<dbReference type="EMBL" id="JH432108">
    <property type="status" value="NOT_ANNOTATED_CDS"/>
    <property type="molecule type" value="Genomic_DNA"/>
</dbReference>
<reference evidence="3" key="1">
    <citation type="submission" date="2011-05" db="EMBL/GenBank/DDBJ databases">
        <authorList>
            <person name="Richards S.R."/>
            <person name="Qu J."/>
            <person name="Jiang H."/>
            <person name="Jhangiani S.N."/>
            <person name="Agravi P."/>
            <person name="Goodspeed R."/>
            <person name="Gross S."/>
            <person name="Mandapat C."/>
            <person name="Jackson L."/>
            <person name="Mathew T."/>
            <person name="Pu L."/>
            <person name="Thornton R."/>
            <person name="Saada N."/>
            <person name="Wilczek-Boney K.B."/>
            <person name="Lee S."/>
            <person name="Kovar C."/>
            <person name="Wu Y."/>
            <person name="Scherer S.E."/>
            <person name="Worley K.C."/>
            <person name="Muzny D.M."/>
            <person name="Gibbs R."/>
        </authorList>
    </citation>
    <scope>NUCLEOTIDE SEQUENCE</scope>
    <source>
        <strain evidence="3">Brora</strain>
    </source>
</reference>
<dbReference type="AlphaFoldDB" id="T1JJS7"/>
<proteinExistence type="predicted"/>
<evidence type="ECO:0000256" key="1">
    <source>
        <dbReference type="SAM" id="Phobius"/>
    </source>
</evidence>
<feature type="transmembrane region" description="Helical" evidence="1">
    <location>
        <begin position="12"/>
        <end position="32"/>
    </location>
</feature>
<dbReference type="Proteomes" id="UP000014500">
    <property type="component" value="Unassembled WGS sequence"/>
</dbReference>
<keyword evidence="1" id="KW-0812">Transmembrane</keyword>
<dbReference type="HOGENOM" id="CLU_2076079_0_0_1"/>
<evidence type="ECO:0000313" key="2">
    <source>
        <dbReference type="EnsemblMetazoa" id="SMAR014107-PA"/>
    </source>
</evidence>
<accession>T1JJS7</accession>